<name>A0AA41Z8F2_9HYPH</name>
<protein>
    <submittedName>
        <fullName evidence="3">Uncharacterized protein</fullName>
    </submittedName>
</protein>
<dbReference type="Proteomes" id="UP001165667">
    <property type="component" value="Unassembled WGS sequence"/>
</dbReference>
<proteinExistence type="predicted"/>
<dbReference type="AlphaFoldDB" id="A0AA41Z8F2"/>
<evidence type="ECO:0000313" key="3">
    <source>
        <dbReference type="EMBL" id="MCW6511232.1"/>
    </source>
</evidence>
<dbReference type="RefSeq" id="WP_282587610.1">
    <property type="nucleotide sequence ID" value="NZ_JAMOIM010000023.1"/>
</dbReference>
<feature type="region of interest" description="Disordered" evidence="1">
    <location>
        <begin position="23"/>
        <end position="97"/>
    </location>
</feature>
<evidence type="ECO:0000256" key="2">
    <source>
        <dbReference type="SAM" id="SignalP"/>
    </source>
</evidence>
<organism evidence="3 4">
    <name type="scientific">Lichenifustis flavocetrariae</name>
    <dbReference type="NCBI Taxonomy" id="2949735"/>
    <lineage>
        <taxon>Bacteria</taxon>
        <taxon>Pseudomonadati</taxon>
        <taxon>Pseudomonadota</taxon>
        <taxon>Alphaproteobacteria</taxon>
        <taxon>Hyphomicrobiales</taxon>
        <taxon>Lichenihabitantaceae</taxon>
        <taxon>Lichenifustis</taxon>
    </lineage>
</organism>
<feature type="chain" id="PRO_5041408512" evidence="2">
    <location>
        <begin position="24"/>
        <end position="97"/>
    </location>
</feature>
<dbReference type="EMBL" id="JAMOIM010000023">
    <property type="protein sequence ID" value="MCW6511232.1"/>
    <property type="molecule type" value="Genomic_DNA"/>
</dbReference>
<keyword evidence="4" id="KW-1185">Reference proteome</keyword>
<comment type="caution">
    <text evidence="3">The sequence shown here is derived from an EMBL/GenBank/DDBJ whole genome shotgun (WGS) entry which is preliminary data.</text>
</comment>
<accession>A0AA41Z8F2</accession>
<feature type="signal peptide" evidence="2">
    <location>
        <begin position="1"/>
        <end position="23"/>
    </location>
</feature>
<gene>
    <name evidence="3" type="ORF">M8523_24850</name>
</gene>
<sequence>MKKRAGILAGVALLGTFVGTARAQPAAGAADVDQSPASTDIAKRPGTLSEKLNTTNGVIHPQGDVDPGIHKSAPKTGTMPVIPPPGGPGDTGDVQPK</sequence>
<evidence type="ECO:0000256" key="1">
    <source>
        <dbReference type="SAM" id="MobiDB-lite"/>
    </source>
</evidence>
<evidence type="ECO:0000313" key="4">
    <source>
        <dbReference type="Proteomes" id="UP001165667"/>
    </source>
</evidence>
<reference evidence="3" key="1">
    <citation type="submission" date="2022-05" db="EMBL/GenBank/DDBJ databases">
        <authorList>
            <person name="Pankratov T."/>
        </authorList>
    </citation>
    <scope>NUCLEOTIDE SEQUENCE</scope>
    <source>
        <strain evidence="3">BP6-180914</strain>
    </source>
</reference>
<keyword evidence="2" id="KW-0732">Signal</keyword>